<feature type="binding site" description="covalent" evidence="13">
    <location>
        <position position="42"/>
    </location>
    <ligand>
        <name>heme</name>
        <dbReference type="ChEBI" id="CHEBI:30413"/>
        <label>1</label>
    </ligand>
</feature>
<evidence type="ECO:0000259" key="15">
    <source>
        <dbReference type="Pfam" id="PF03264"/>
    </source>
</evidence>
<feature type="binding site" description="axial binding residue" evidence="14">
    <location>
        <position position="133"/>
    </location>
    <ligand>
        <name>heme</name>
        <dbReference type="ChEBI" id="CHEBI:30413"/>
        <label>3</label>
    </ligand>
    <ligandPart>
        <name>Fe</name>
        <dbReference type="ChEBI" id="CHEBI:18248"/>
    </ligandPart>
</feature>
<feature type="binding site" description="covalent" evidence="13">
    <location>
        <position position="71"/>
    </location>
    <ligand>
        <name>heme</name>
        <dbReference type="ChEBI" id="CHEBI:30413"/>
        <label>2</label>
    </ligand>
</feature>
<dbReference type="PANTHER" id="PTHR30333">
    <property type="entry name" value="CYTOCHROME C-TYPE PROTEIN"/>
    <property type="match status" value="1"/>
</dbReference>
<dbReference type="AlphaFoldDB" id="A0A4Q0YHN4"/>
<feature type="binding site" description="axial binding residue" evidence="14">
    <location>
        <position position="175"/>
    </location>
    <ligand>
        <name>heme</name>
        <dbReference type="ChEBI" id="CHEBI:30413"/>
        <label>2</label>
    </ligand>
    <ligandPart>
        <name>Fe</name>
        <dbReference type="ChEBI" id="CHEBI:18248"/>
    </ligandPart>
</feature>
<evidence type="ECO:0000256" key="3">
    <source>
        <dbReference type="ARBA" id="ARBA00022448"/>
    </source>
</evidence>
<feature type="binding site" description="axial binding residue" evidence="14">
    <location>
        <position position="90"/>
    </location>
    <ligand>
        <name>heme</name>
        <dbReference type="ChEBI" id="CHEBI:30413"/>
        <label>1</label>
    </ligand>
    <ligandPart>
        <name>Fe</name>
        <dbReference type="ChEBI" id="CHEBI:18248"/>
    </ligandPart>
</feature>
<dbReference type="PIRSF" id="PIRSF000013">
    <property type="entry name" value="4_hem_cytochrm_NapC"/>
    <property type="match status" value="1"/>
</dbReference>
<evidence type="ECO:0000256" key="1">
    <source>
        <dbReference type="ARBA" id="ARBA00004162"/>
    </source>
</evidence>
<evidence type="ECO:0000256" key="5">
    <source>
        <dbReference type="ARBA" id="ARBA00022617"/>
    </source>
</evidence>
<feature type="binding site" description="covalent" evidence="13">
    <location>
        <position position="39"/>
    </location>
    <ligand>
        <name>heme</name>
        <dbReference type="ChEBI" id="CHEBI:30413"/>
        <label>1</label>
    </ligand>
</feature>
<dbReference type="InterPro" id="IPR038266">
    <property type="entry name" value="NapC/NirT_cytc_sf"/>
</dbReference>
<dbReference type="EMBL" id="PDKJ01000001">
    <property type="protein sequence ID" value="RXJ70157.1"/>
    <property type="molecule type" value="Genomic_DNA"/>
</dbReference>
<dbReference type="Pfam" id="PF03264">
    <property type="entry name" value="Cytochrom_NNT"/>
    <property type="match status" value="1"/>
</dbReference>
<keyword evidence="6" id="KW-0812">Transmembrane</keyword>
<keyword evidence="5 12" id="KW-0349">Heme</keyword>
<feature type="binding site" description="covalent" evidence="13">
    <location>
        <position position="129"/>
    </location>
    <ligand>
        <name>heme</name>
        <dbReference type="ChEBI" id="CHEBI:30413"/>
        <label>3</label>
    </ligand>
</feature>
<dbReference type="GO" id="GO:0019333">
    <property type="term" value="P:denitrification pathway"/>
    <property type="evidence" value="ECO:0007669"/>
    <property type="project" value="InterPro"/>
</dbReference>
<feature type="binding site" description="axial binding residue" evidence="14">
    <location>
        <position position="170"/>
    </location>
    <ligand>
        <name>heme</name>
        <dbReference type="ChEBI" id="CHEBI:30413"/>
        <label>4</label>
    </ligand>
    <ligandPart>
        <name>Fe</name>
        <dbReference type="ChEBI" id="CHEBI:18248"/>
    </ligandPart>
</feature>
<keyword evidence="4" id="KW-1003">Cell membrane</keyword>
<dbReference type="GO" id="GO:0020037">
    <property type="term" value="F:heme binding"/>
    <property type="evidence" value="ECO:0007669"/>
    <property type="project" value="InterPro"/>
</dbReference>
<keyword evidence="3 12" id="KW-0813">Transport</keyword>
<feature type="binding site" description="covalent" evidence="13">
    <location>
        <position position="169"/>
    </location>
    <ligand>
        <name>heme</name>
        <dbReference type="ChEBI" id="CHEBI:30413"/>
        <label>4</label>
    </ligand>
</feature>
<keyword evidence="10 12" id="KW-0408">Iron</keyword>
<evidence type="ECO:0000256" key="7">
    <source>
        <dbReference type="ARBA" id="ARBA00022723"/>
    </source>
</evidence>
<dbReference type="Gene3D" id="1.10.3820.10">
    <property type="entry name" value="Di-heme elbow motif domain"/>
    <property type="match status" value="1"/>
</dbReference>
<evidence type="ECO:0000256" key="12">
    <source>
        <dbReference type="PIRNR" id="PIRNR000013"/>
    </source>
</evidence>
<reference evidence="16 17" key="1">
    <citation type="submission" date="2017-10" db="EMBL/GenBank/DDBJ databases">
        <title>Genomics of the genus Arcobacter.</title>
        <authorList>
            <person name="Perez-Cataluna A."/>
            <person name="Figueras M.J."/>
        </authorList>
    </citation>
    <scope>NUCLEOTIDE SEQUENCE [LARGE SCALE GENOMIC DNA]</scope>
    <source>
        <strain evidence="16 17">CECT 8993</strain>
    </source>
</reference>
<dbReference type="GO" id="GO:0009055">
    <property type="term" value="F:electron transfer activity"/>
    <property type="evidence" value="ECO:0007669"/>
    <property type="project" value="TreeGrafter"/>
</dbReference>
<dbReference type="PROSITE" id="PS51257">
    <property type="entry name" value="PROKAR_LIPOPROTEIN"/>
    <property type="match status" value="1"/>
</dbReference>
<evidence type="ECO:0000256" key="13">
    <source>
        <dbReference type="PIRSR" id="PIRSR000013-1"/>
    </source>
</evidence>
<protein>
    <recommendedName>
        <fullName evidence="12">Cytochrome c-type protein</fullName>
    </recommendedName>
</protein>
<dbReference type="RefSeq" id="WP_128978125.1">
    <property type="nucleotide sequence ID" value="NZ_PDKJ01000001.1"/>
</dbReference>
<sequence length="192" mass="21449">MKTKIVQIVLLLLAGCVIGASFMGLSVVVMHKTSSDKYCISCHTNHSLLPDNPQFSHLYNSKGITVKCADCHIAPGIGNYLKAKAGGFKDVLTYMFNGDFNTKEWIDKHRSELAEKALSDIAKTSSASCIECHSKIKSDLPKDMEPLAREIHQYNNAKPVEDQKQCIYCHRGVAHHYNKEWATKHTEGIKNN</sequence>
<evidence type="ECO:0000256" key="14">
    <source>
        <dbReference type="PIRSR" id="PIRSR000013-2"/>
    </source>
</evidence>
<dbReference type="SUPFAM" id="SSF48695">
    <property type="entry name" value="Multiheme cytochromes"/>
    <property type="match status" value="1"/>
</dbReference>
<keyword evidence="7 12" id="KW-0479">Metal-binding</keyword>
<feature type="binding site" description="axial binding residue" evidence="14">
    <location>
        <position position="72"/>
    </location>
    <ligand>
        <name>heme</name>
        <dbReference type="ChEBI" id="CHEBI:30413"/>
        <label>2</label>
    </ligand>
    <ligandPart>
        <name>Fe</name>
        <dbReference type="ChEBI" id="CHEBI:18248"/>
    </ligandPart>
</feature>
<proteinExistence type="inferred from homology"/>
<dbReference type="PANTHER" id="PTHR30333:SF3">
    <property type="entry name" value="CYTOCHROME C-TYPE PROTEIN TORY"/>
    <property type="match status" value="1"/>
</dbReference>
<evidence type="ECO:0000256" key="4">
    <source>
        <dbReference type="ARBA" id="ARBA00022475"/>
    </source>
</evidence>
<dbReference type="InterPro" id="IPR051174">
    <property type="entry name" value="Cytochrome_c-type_ET"/>
</dbReference>
<keyword evidence="9" id="KW-1133">Transmembrane helix</keyword>
<dbReference type="GO" id="GO:0009061">
    <property type="term" value="P:anaerobic respiration"/>
    <property type="evidence" value="ECO:0007669"/>
    <property type="project" value="TreeGrafter"/>
</dbReference>
<evidence type="ECO:0000256" key="2">
    <source>
        <dbReference type="ARBA" id="ARBA00007395"/>
    </source>
</evidence>
<evidence type="ECO:0000256" key="11">
    <source>
        <dbReference type="ARBA" id="ARBA00023136"/>
    </source>
</evidence>
<feature type="binding site" description="covalent" evidence="13">
    <location>
        <position position="132"/>
    </location>
    <ligand>
        <name>heme</name>
        <dbReference type="ChEBI" id="CHEBI:30413"/>
        <label>3</label>
    </ligand>
</feature>
<dbReference type="InterPro" id="IPR036280">
    <property type="entry name" value="Multihaem_cyt_sf"/>
</dbReference>
<name>A0A4Q0YHN4_9BACT</name>
<evidence type="ECO:0000256" key="6">
    <source>
        <dbReference type="ARBA" id="ARBA00022692"/>
    </source>
</evidence>
<dbReference type="InterPro" id="IPR024717">
    <property type="entry name" value="NapC/NirT/NrfH"/>
</dbReference>
<comment type="subcellular location">
    <subcellularLocation>
        <location evidence="1">Cell membrane</location>
        <topology evidence="1">Single-pass membrane protein</topology>
    </subcellularLocation>
</comment>
<evidence type="ECO:0000256" key="9">
    <source>
        <dbReference type="ARBA" id="ARBA00022989"/>
    </source>
</evidence>
<feature type="binding site" description="covalent" evidence="13">
    <location>
        <position position="68"/>
    </location>
    <ligand>
        <name>heme</name>
        <dbReference type="ChEBI" id="CHEBI:30413"/>
        <label>2</label>
    </ligand>
</feature>
<keyword evidence="8 12" id="KW-0249">Electron transport</keyword>
<feature type="binding site" evidence="13">
    <location>
        <position position="90"/>
    </location>
    <ligand>
        <name>a menaquinol</name>
        <dbReference type="ChEBI" id="CHEBI:18151"/>
    </ligand>
</feature>
<comment type="PTM">
    <text evidence="12">Binds 4 heme groups per subunit.</text>
</comment>
<comment type="similarity">
    <text evidence="2">Belongs to the NapC/NirT/NrfH family.</text>
</comment>
<dbReference type="GO" id="GO:0046872">
    <property type="term" value="F:metal ion binding"/>
    <property type="evidence" value="ECO:0007669"/>
    <property type="project" value="UniProtKB-KW"/>
</dbReference>
<feature type="binding site" description="covalent" evidence="13">
    <location>
        <position position="166"/>
    </location>
    <ligand>
        <name>heme</name>
        <dbReference type="ChEBI" id="CHEBI:30413"/>
        <label>4</label>
    </ligand>
</feature>
<dbReference type="Proteomes" id="UP000290172">
    <property type="component" value="Unassembled WGS sequence"/>
</dbReference>
<evidence type="ECO:0000313" key="17">
    <source>
        <dbReference type="Proteomes" id="UP000290172"/>
    </source>
</evidence>
<evidence type="ECO:0000256" key="8">
    <source>
        <dbReference type="ARBA" id="ARBA00022982"/>
    </source>
</evidence>
<dbReference type="GO" id="GO:0005886">
    <property type="term" value="C:plasma membrane"/>
    <property type="evidence" value="ECO:0007669"/>
    <property type="project" value="UniProtKB-SubCell"/>
</dbReference>
<accession>A0A4Q0YHN4</accession>
<dbReference type="InterPro" id="IPR005126">
    <property type="entry name" value="NapC/NirT_cyt_c_N"/>
</dbReference>
<organism evidence="16 17">
    <name type="scientific">Halarcobacter ebronensis</name>
    <dbReference type="NCBI Taxonomy" id="1462615"/>
    <lineage>
        <taxon>Bacteria</taxon>
        <taxon>Pseudomonadati</taxon>
        <taxon>Campylobacterota</taxon>
        <taxon>Epsilonproteobacteria</taxon>
        <taxon>Campylobacterales</taxon>
        <taxon>Arcobacteraceae</taxon>
        <taxon>Halarcobacter</taxon>
    </lineage>
</organism>
<evidence type="ECO:0000313" key="16">
    <source>
        <dbReference type="EMBL" id="RXJ70157.1"/>
    </source>
</evidence>
<keyword evidence="11" id="KW-0472">Membrane</keyword>
<comment type="caution">
    <text evidence="16">The sequence shown here is derived from an EMBL/GenBank/DDBJ whole genome shotgun (WGS) entry which is preliminary data.</text>
</comment>
<evidence type="ECO:0000256" key="10">
    <source>
        <dbReference type="ARBA" id="ARBA00023004"/>
    </source>
</evidence>
<comment type="cofactor">
    <cofactor evidence="13">
        <name>heme</name>
        <dbReference type="ChEBI" id="CHEBI:30413"/>
    </cofactor>
    <text evidence="13">Binds 4 heme groups per subunit.</text>
</comment>
<gene>
    <name evidence="16" type="ORF">CRV08_00915</name>
</gene>
<feature type="domain" description="NapC/NirT cytochrome c N-terminal" evidence="15">
    <location>
        <begin position="3"/>
        <end position="178"/>
    </location>
</feature>